<dbReference type="GO" id="GO:0016301">
    <property type="term" value="F:kinase activity"/>
    <property type="evidence" value="ECO:0007669"/>
    <property type="project" value="UniProtKB-KW"/>
</dbReference>
<dbReference type="VEuPathDB" id="FungiDB:CLCR_11098"/>
<dbReference type="EMBL" id="LGRB01000008">
    <property type="protein sequence ID" value="OCT52970.1"/>
    <property type="molecule type" value="Genomic_DNA"/>
</dbReference>
<keyword evidence="4" id="KW-0808">Transferase</keyword>
<dbReference type="Pfam" id="PF00072">
    <property type="entry name" value="Response_reg"/>
    <property type="match status" value="1"/>
</dbReference>
<dbReference type="AlphaFoldDB" id="A0A1C1CX61"/>
<gene>
    <name evidence="4" type="ORF">CLCR_11098</name>
</gene>
<dbReference type="CDD" id="cd17546">
    <property type="entry name" value="REC_hyHK_CKI1_RcsC-like"/>
    <property type="match status" value="1"/>
</dbReference>
<evidence type="ECO:0000259" key="3">
    <source>
        <dbReference type="PROSITE" id="PS50110"/>
    </source>
</evidence>
<accession>A0A1C1CX61</accession>
<evidence type="ECO:0000256" key="1">
    <source>
        <dbReference type="ARBA" id="ARBA00022553"/>
    </source>
</evidence>
<dbReference type="PANTHER" id="PTHR43719:SF11">
    <property type="entry name" value="HISTIDINE KINASE_RESPONSE REGULATOR, PUTATIVE-RELATED"/>
    <property type="match status" value="1"/>
</dbReference>
<dbReference type="PANTHER" id="PTHR43719">
    <property type="entry name" value="TWO-COMPONENT HISTIDINE KINASE"/>
    <property type="match status" value="1"/>
</dbReference>
<evidence type="ECO:0000313" key="5">
    <source>
        <dbReference type="Proteomes" id="UP000094526"/>
    </source>
</evidence>
<dbReference type="PROSITE" id="PS50110">
    <property type="entry name" value="RESPONSE_REGULATORY"/>
    <property type="match status" value="1"/>
</dbReference>
<reference evidence="5" key="1">
    <citation type="submission" date="2015-07" db="EMBL/GenBank/DDBJ databases">
        <authorList>
            <person name="Teixeira M.M."/>
            <person name="Souza R.C."/>
            <person name="Almeida L.G."/>
            <person name="Vicente V.A."/>
            <person name="de Hoog S."/>
            <person name="Bocca A.L."/>
            <person name="de Almeida S.R."/>
            <person name="Vasconcelos A.T."/>
            <person name="Felipe M.S."/>
        </authorList>
    </citation>
    <scope>NUCLEOTIDE SEQUENCE [LARGE SCALE GENOMIC DNA]</scope>
    <source>
        <strain evidence="5">KSF</strain>
    </source>
</reference>
<keyword evidence="1" id="KW-0597">Phosphoprotein</keyword>
<proteinExistence type="predicted"/>
<keyword evidence="5" id="KW-1185">Reference proteome</keyword>
<dbReference type="InterPro" id="IPR001789">
    <property type="entry name" value="Sig_transdc_resp-reg_receiver"/>
</dbReference>
<protein>
    <submittedName>
        <fullName evidence="4">Histidine kinase G7</fullName>
    </submittedName>
</protein>
<keyword evidence="4" id="KW-0418">Kinase</keyword>
<name>A0A1C1CX61_9EURO</name>
<comment type="caution">
    <text evidence="4">The sequence shown here is derived from an EMBL/GenBank/DDBJ whole genome shotgun (WGS) entry which is preliminary data.</text>
</comment>
<dbReference type="Gene3D" id="3.40.50.2300">
    <property type="match status" value="1"/>
</dbReference>
<comment type="caution">
    <text evidence="2">Lacks conserved residue(s) required for the propagation of feature annotation.</text>
</comment>
<sequence length="82" mass="8858">MPVMDGMTATRLIRQYESQNSLPRVPIFALTGLASAAARNEALESGIDRLLTKPVPFDALAEILLLSQAPSTTHDKGHGRQT</sequence>
<dbReference type="OrthoDB" id="60033at2759"/>
<evidence type="ECO:0000313" key="4">
    <source>
        <dbReference type="EMBL" id="OCT52970.1"/>
    </source>
</evidence>
<dbReference type="InterPro" id="IPR011006">
    <property type="entry name" value="CheY-like_superfamily"/>
</dbReference>
<dbReference type="InterPro" id="IPR050956">
    <property type="entry name" value="2C_system_His_kinase"/>
</dbReference>
<dbReference type="SUPFAM" id="SSF52172">
    <property type="entry name" value="CheY-like"/>
    <property type="match status" value="1"/>
</dbReference>
<dbReference type="Proteomes" id="UP000094526">
    <property type="component" value="Unassembled WGS sequence"/>
</dbReference>
<evidence type="ECO:0000256" key="2">
    <source>
        <dbReference type="PROSITE-ProRule" id="PRU00169"/>
    </source>
</evidence>
<feature type="domain" description="Response regulatory" evidence="3">
    <location>
        <begin position="1"/>
        <end position="68"/>
    </location>
</feature>
<organism evidence="4 5">
    <name type="scientific">Cladophialophora carrionii</name>
    <dbReference type="NCBI Taxonomy" id="86049"/>
    <lineage>
        <taxon>Eukaryota</taxon>
        <taxon>Fungi</taxon>
        <taxon>Dikarya</taxon>
        <taxon>Ascomycota</taxon>
        <taxon>Pezizomycotina</taxon>
        <taxon>Eurotiomycetes</taxon>
        <taxon>Chaetothyriomycetidae</taxon>
        <taxon>Chaetothyriales</taxon>
        <taxon>Herpotrichiellaceae</taxon>
        <taxon>Cladophialophora</taxon>
    </lineage>
</organism>
<dbReference type="STRING" id="86049.A0A1C1CX61"/>
<dbReference type="GO" id="GO:0000160">
    <property type="term" value="P:phosphorelay signal transduction system"/>
    <property type="evidence" value="ECO:0007669"/>
    <property type="project" value="InterPro"/>
</dbReference>